<evidence type="ECO:0000313" key="1">
    <source>
        <dbReference type="EMBL" id="GER58681.1"/>
    </source>
</evidence>
<reference evidence="1 2" key="1">
    <citation type="submission" date="2019-08" db="EMBL/GenBank/DDBJ databases">
        <title>Draft genome sequence of Ulvibacter marinus type strain NBRC 109484.</title>
        <authorList>
            <person name="Kawano K."/>
            <person name="Ushijima N."/>
            <person name="Kihara M."/>
            <person name="Itoh H."/>
        </authorList>
    </citation>
    <scope>NUCLEOTIDE SEQUENCE [LARGE SCALE GENOMIC DNA]</scope>
    <source>
        <strain evidence="1 2">NBRC 109484</strain>
    </source>
</reference>
<dbReference type="EMBL" id="BKCG01000001">
    <property type="protein sequence ID" value="GER58681.1"/>
    <property type="molecule type" value="Genomic_DNA"/>
</dbReference>
<dbReference type="AlphaFoldDB" id="A0A5J4IYN9"/>
<organism evidence="1 2">
    <name type="scientific">Patiriisocius marinus</name>
    <dbReference type="NCBI Taxonomy" id="1397112"/>
    <lineage>
        <taxon>Bacteria</taxon>
        <taxon>Pseudomonadati</taxon>
        <taxon>Bacteroidota</taxon>
        <taxon>Flavobacteriia</taxon>
        <taxon>Flavobacteriales</taxon>
        <taxon>Flavobacteriaceae</taxon>
        <taxon>Patiriisocius</taxon>
    </lineage>
</organism>
<proteinExistence type="predicted"/>
<keyword evidence="2" id="KW-1185">Reference proteome</keyword>
<accession>A0A5J4IYN9</accession>
<sequence length="100" mass="11162">MALFTFFISLTGRYSITNPRETNTLLTTAKLVSDLPVNNVFRTRYKAKAQNIKNGVFLIREKSAFSITDGNATSRIINKILGNERAYSSNGNIKNNAENT</sequence>
<gene>
    <name evidence="1" type="ORF">ULMA_07890</name>
</gene>
<comment type="caution">
    <text evidence="1">The sequence shown here is derived from an EMBL/GenBank/DDBJ whole genome shotgun (WGS) entry which is preliminary data.</text>
</comment>
<evidence type="ECO:0000313" key="2">
    <source>
        <dbReference type="Proteomes" id="UP000326509"/>
    </source>
</evidence>
<dbReference type="Proteomes" id="UP000326509">
    <property type="component" value="Unassembled WGS sequence"/>
</dbReference>
<protein>
    <submittedName>
        <fullName evidence="1">Uncharacterized protein</fullName>
    </submittedName>
</protein>
<name>A0A5J4IYN9_9FLAO</name>